<dbReference type="Pfam" id="PF00543">
    <property type="entry name" value="P-II"/>
    <property type="match status" value="1"/>
</dbReference>
<evidence type="ECO:0000313" key="2">
    <source>
        <dbReference type="Proteomes" id="UP000066284"/>
    </source>
</evidence>
<dbReference type="InterPro" id="IPR015867">
    <property type="entry name" value="N-reg_PII/ATP_PRibTrfase_C"/>
</dbReference>
<organism evidence="1 2">
    <name type="scientific">Candidatus Nitrospira inopinata</name>
    <dbReference type="NCBI Taxonomy" id="1715989"/>
    <lineage>
        <taxon>Bacteria</taxon>
        <taxon>Pseudomonadati</taxon>
        <taxon>Nitrospirota</taxon>
        <taxon>Nitrospiria</taxon>
        <taxon>Nitrospirales</taxon>
        <taxon>Nitrospiraceae</taxon>
        <taxon>Nitrospira</taxon>
    </lineage>
</organism>
<dbReference type="Proteomes" id="UP000066284">
    <property type="component" value="Chromosome 1"/>
</dbReference>
<dbReference type="OrthoDB" id="9800715at2"/>
<dbReference type="AlphaFoldDB" id="A0A0S4L0M6"/>
<evidence type="ECO:0008006" key="3">
    <source>
        <dbReference type="Google" id="ProtNLM"/>
    </source>
</evidence>
<keyword evidence="2" id="KW-1185">Reference proteome</keyword>
<dbReference type="KEGG" id="nio:NITINOP_2598"/>
<dbReference type="RefSeq" id="WP_158023399.1">
    <property type="nucleotide sequence ID" value="NZ_LN885086.1"/>
</dbReference>
<dbReference type="InterPro" id="IPR011322">
    <property type="entry name" value="N-reg_PII-like_a/b"/>
</dbReference>
<dbReference type="Gene3D" id="3.30.70.120">
    <property type="match status" value="1"/>
</dbReference>
<gene>
    <name evidence="1" type="ORF">NITINOP_2598</name>
</gene>
<evidence type="ECO:0000313" key="1">
    <source>
        <dbReference type="EMBL" id="CUQ67570.1"/>
    </source>
</evidence>
<name>A0A0S4L0M6_9BACT</name>
<dbReference type="STRING" id="1715989.NITINOP_2598"/>
<dbReference type="EMBL" id="LN885086">
    <property type="protein sequence ID" value="CUQ67570.1"/>
    <property type="molecule type" value="Genomic_DNA"/>
</dbReference>
<protein>
    <recommendedName>
        <fullName evidence="3">Nitrogen regulatory protein P-II</fullName>
    </recommendedName>
</protein>
<proteinExistence type="predicted"/>
<dbReference type="GO" id="GO:0006808">
    <property type="term" value="P:regulation of nitrogen utilization"/>
    <property type="evidence" value="ECO:0007669"/>
    <property type="project" value="InterPro"/>
</dbReference>
<reference evidence="2" key="1">
    <citation type="submission" date="2015-09" db="EMBL/GenBank/DDBJ databases">
        <authorList>
            <person name="Daims H."/>
        </authorList>
    </citation>
    <scope>NUCLEOTIDE SEQUENCE [LARGE SCALE GENOMIC DNA]</scope>
</reference>
<dbReference type="SUPFAM" id="SSF54913">
    <property type="entry name" value="GlnB-like"/>
    <property type="match status" value="1"/>
</dbReference>
<sequence length="101" mass="11095">MKMLLIVFREVMAPHVHALLKEHGVTAFTELHNVAGTGMTGPTVQFSLSADANRMIFAAVSEQVASRLVDGLTAFREKHVTRQSDNLVPLHAFILPCEQVV</sequence>
<accession>A0A0S4L0M6</accession>
<dbReference type="InterPro" id="IPR002187">
    <property type="entry name" value="N-reg_PII"/>
</dbReference>
<dbReference type="GO" id="GO:0030234">
    <property type="term" value="F:enzyme regulator activity"/>
    <property type="evidence" value="ECO:0007669"/>
    <property type="project" value="InterPro"/>
</dbReference>